<feature type="compositionally biased region" description="Polar residues" evidence="1">
    <location>
        <begin position="76"/>
        <end position="95"/>
    </location>
</feature>
<evidence type="ECO:0000256" key="1">
    <source>
        <dbReference type="SAM" id="MobiDB-lite"/>
    </source>
</evidence>
<dbReference type="InterPro" id="IPR032675">
    <property type="entry name" value="LRR_dom_sf"/>
</dbReference>
<dbReference type="SMART" id="SM00368">
    <property type="entry name" value="LRR_RI"/>
    <property type="match status" value="1"/>
</dbReference>
<dbReference type="SUPFAM" id="SSF54277">
    <property type="entry name" value="CAD &amp; PB1 domains"/>
    <property type="match status" value="1"/>
</dbReference>
<evidence type="ECO:0000313" key="3">
    <source>
        <dbReference type="Proteomes" id="UP000748756"/>
    </source>
</evidence>
<name>A0A9P5RQA6_9FUNG</name>
<accession>A0A9P5RQA6</accession>
<keyword evidence="3" id="KW-1185">Reference proteome</keyword>
<dbReference type="SUPFAM" id="SSF52047">
    <property type="entry name" value="RNI-like"/>
    <property type="match status" value="1"/>
</dbReference>
<comment type="caution">
    <text evidence="2">The sequence shown here is derived from an EMBL/GenBank/DDBJ whole genome shotgun (WGS) entry which is preliminary data.</text>
</comment>
<protein>
    <submittedName>
        <fullName evidence="2">Uncharacterized protein</fullName>
    </submittedName>
</protein>
<dbReference type="Proteomes" id="UP000748756">
    <property type="component" value="Unassembled WGS sequence"/>
</dbReference>
<dbReference type="EMBL" id="JAAAUQ010001641">
    <property type="protein sequence ID" value="KAF9136680.1"/>
    <property type="molecule type" value="Genomic_DNA"/>
</dbReference>
<dbReference type="Gene3D" id="3.80.10.10">
    <property type="entry name" value="Ribonuclease Inhibitor"/>
    <property type="match status" value="1"/>
</dbReference>
<sequence length="245" mass="28231">MGDERVVLVRKETSFRKIVQRIQEKFQSSQPFRIKFNNGYKDEKVSMVDNEDWVLAQRCFDIKLWCFSQPDSIHPSNRIGTGSSQAKEDSTSGVKTRTKEELLEESNEYLDETAFAVILDRLANNLEVKCYYTDDVRVVLVREDITFRKLVQRIQEKFQSTRPLKLTSERFGGALMVDDEDWLLVQQRSVENQMNLELCKTLSLKQLSKALEINKTLTTLDLRRNSIGPGGAQALSETLKINAKT</sequence>
<feature type="region of interest" description="Disordered" evidence="1">
    <location>
        <begin position="76"/>
        <end position="98"/>
    </location>
</feature>
<feature type="non-terminal residue" evidence="2">
    <location>
        <position position="1"/>
    </location>
</feature>
<dbReference type="InterPro" id="IPR001611">
    <property type="entry name" value="Leu-rich_rpt"/>
</dbReference>
<dbReference type="AlphaFoldDB" id="A0A9P5RQA6"/>
<gene>
    <name evidence="2" type="ORF">BG015_003052</name>
</gene>
<organism evidence="2 3">
    <name type="scientific">Linnemannia schmuckeri</name>
    <dbReference type="NCBI Taxonomy" id="64567"/>
    <lineage>
        <taxon>Eukaryota</taxon>
        <taxon>Fungi</taxon>
        <taxon>Fungi incertae sedis</taxon>
        <taxon>Mucoromycota</taxon>
        <taxon>Mortierellomycotina</taxon>
        <taxon>Mortierellomycetes</taxon>
        <taxon>Mortierellales</taxon>
        <taxon>Mortierellaceae</taxon>
        <taxon>Linnemannia</taxon>
    </lineage>
</organism>
<reference evidence="2" key="1">
    <citation type="journal article" date="2020" name="Fungal Divers.">
        <title>Resolving the Mortierellaceae phylogeny through synthesis of multi-gene phylogenetics and phylogenomics.</title>
        <authorList>
            <person name="Vandepol N."/>
            <person name="Liber J."/>
            <person name="Desiro A."/>
            <person name="Na H."/>
            <person name="Kennedy M."/>
            <person name="Barry K."/>
            <person name="Grigoriev I.V."/>
            <person name="Miller A.N."/>
            <person name="O'Donnell K."/>
            <person name="Stajich J.E."/>
            <person name="Bonito G."/>
        </authorList>
    </citation>
    <scope>NUCLEOTIDE SEQUENCE</scope>
    <source>
        <strain evidence="2">NRRL 6426</strain>
    </source>
</reference>
<dbReference type="OrthoDB" id="120976at2759"/>
<evidence type="ECO:0000313" key="2">
    <source>
        <dbReference type="EMBL" id="KAF9136680.1"/>
    </source>
</evidence>
<proteinExistence type="predicted"/>
<dbReference type="Pfam" id="PF13516">
    <property type="entry name" value="LRR_6"/>
    <property type="match status" value="1"/>
</dbReference>
<dbReference type="Gene3D" id="3.10.20.90">
    <property type="entry name" value="Phosphatidylinositol 3-kinase Catalytic Subunit, Chain A, domain 1"/>
    <property type="match status" value="2"/>
</dbReference>